<proteinExistence type="predicted"/>
<evidence type="ECO:0000313" key="2">
    <source>
        <dbReference type="EMBL" id="SNR13909.1"/>
    </source>
</evidence>
<dbReference type="InterPro" id="IPR038678">
    <property type="entry name" value="Spondin_N_sf"/>
</dbReference>
<dbReference type="PROSITE" id="PS51257">
    <property type="entry name" value="PROKAR_LIPOPROTEIN"/>
    <property type="match status" value="1"/>
</dbReference>
<keyword evidence="3" id="KW-1185">Reference proteome</keyword>
<gene>
    <name evidence="2" type="ORF">TJEJU_0100</name>
</gene>
<organism evidence="2 3">
    <name type="scientific">Tenacibaculum jejuense</name>
    <dbReference type="NCBI Taxonomy" id="584609"/>
    <lineage>
        <taxon>Bacteria</taxon>
        <taxon>Pseudomonadati</taxon>
        <taxon>Bacteroidota</taxon>
        <taxon>Flavobacteriia</taxon>
        <taxon>Flavobacteriales</taxon>
        <taxon>Flavobacteriaceae</taxon>
        <taxon>Tenacibaculum</taxon>
    </lineage>
</organism>
<dbReference type="EMBL" id="LT899436">
    <property type="protein sequence ID" value="SNR13909.1"/>
    <property type="molecule type" value="Genomic_DNA"/>
</dbReference>
<evidence type="ECO:0000259" key="1">
    <source>
        <dbReference type="PROSITE" id="PS51841"/>
    </source>
</evidence>
<dbReference type="OrthoDB" id="1013900at2"/>
<name>A0A238U3X4_9FLAO</name>
<dbReference type="NCBIfam" id="NF038123">
    <property type="entry name" value="NF038123_dom"/>
    <property type="match status" value="2"/>
</dbReference>
<accession>A0A238U3X4</accession>
<dbReference type="RefSeq" id="WP_095068780.1">
    <property type="nucleotide sequence ID" value="NZ_LT899436.1"/>
</dbReference>
<protein>
    <submittedName>
        <fullName evidence="2">Probable lipoprotein</fullName>
    </submittedName>
</protein>
<dbReference type="KEGG" id="tje:TJEJU_0100"/>
<dbReference type="InterPro" id="IPR001322">
    <property type="entry name" value="Lamin_tail_dom"/>
</dbReference>
<reference evidence="2 3" key="1">
    <citation type="submission" date="2017-07" db="EMBL/GenBank/DDBJ databases">
        <authorList>
            <person name="Sun Z.S."/>
            <person name="Albrecht U."/>
            <person name="Echele G."/>
            <person name="Lee C.C."/>
        </authorList>
    </citation>
    <scope>NUCLEOTIDE SEQUENCE [LARGE SCALE GENOMIC DNA]</scope>
    <source>
        <strain evidence="3">type strain: KCTC 22618</strain>
    </source>
</reference>
<dbReference type="Proteomes" id="UP000215214">
    <property type="component" value="Chromosome TJEJU"/>
</dbReference>
<dbReference type="AlphaFoldDB" id="A0A238U3X4"/>
<dbReference type="Gene3D" id="2.60.40.2130">
    <property type="entry name" value="F-spondin domain"/>
    <property type="match status" value="2"/>
</dbReference>
<evidence type="ECO:0000313" key="3">
    <source>
        <dbReference type="Proteomes" id="UP000215214"/>
    </source>
</evidence>
<sequence length="779" mass="83399">MKTINYFILAMLLLVVSCNDDEEVSQPDNGNPPTTANKDVVFNEIKYQGSKDLIEIYNRGTEAADISEYWLCLGPGAYQKIGDLTPESGNTTIPADGYLVISYNLPDEKGGLGLYSTNEFTNPDAIIDFVQYGDSGSARENIAASAGIWTAGDFVPVVKSEDNSIVYDGEGNGVMNWAETTEVTFGAQNIVMPPQDDVRSVVINEVNYGKDKLIELWNNGDVAVDVSDYWLCLGPGQYLQVKNATVVSGSAQLNPSEFLVVSWDQLSESAGLGFYASNAFTNPDAILDFVQWGASGSARENVAVAAGIWTAGEFVPQVRLESYSLAYDGEGDAISDWKEAVNPTFGRGNAAEAAKTRFTVTITNKINYLGTHVFNTPTGASNPGPVTDVNGSYSVKFKAVPGTKLSFASMSAATNDWFFAPRMTGIDLFDASGSAVTGDISNQIYLWDAGTEEEDPATIATEPNGGTTGSPDDDNTVRVVKNDVTPYLRTELAYDSSTRYFTLTLTNLVGASGSTPIVLTPGLAVLHAQNAPLFTVGQPDRGYGLKEIAEAGNPMPLYQWFNATGSQGAPLRLSSSYTVFSPAVLYAFSTTKDPWFVQGEQAKASSGLEEIAEDGNNQVAYEYLKGLGLPVAKSNETAPVKPGESLTFTIEVPQGLDYKLGFGTMLVDTNDWFISYNNDGVALFDENGTAFSGTSESDETYLFDAGTEADEEVGFGANQAPRQSGPNTGAADSDNLVRRVTTLNDVQFGKGAINSSPGVTWFGDPRGGYNLIEVNIQPQ</sequence>
<feature type="domain" description="LTD" evidence="1">
    <location>
        <begin position="25"/>
        <end position="187"/>
    </location>
</feature>
<dbReference type="InterPro" id="IPR009465">
    <property type="entry name" value="Spondin_N"/>
</dbReference>
<keyword evidence="2" id="KW-0449">Lipoprotein</keyword>
<dbReference type="PROSITE" id="PS51841">
    <property type="entry name" value="LTD"/>
    <property type="match status" value="1"/>
</dbReference>